<protein>
    <submittedName>
        <fullName evidence="1">Uncharacterized protein</fullName>
    </submittedName>
</protein>
<dbReference type="Proteomes" id="UP000324585">
    <property type="component" value="Unassembled WGS sequence"/>
</dbReference>
<accession>A0A5J4YWG2</accession>
<evidence type="ECO:0000313" key="1">
    <source>
        <dbReference type="EMBL" id="KAA8495182.1"/>
    </source>
</evidence>
<evidence type="ECO:0000313" key="2">
    <source>
        <dbReference type="Proteomes" id="UP000324585"/>
    </source>
</evidence>
<comment type="caution">
    <text evidence="1">The sequence shown here is derived from an EMBL/GenBank/DDBJ whole genome shotgun (WGS) entry which is preliminary data.</text>
</comment>
<keyword evidence="2" id="KW-1185">Reference proteome</keyword>
<organism evidence="1 2">
    <name type="scientific">Porphyridium purpureum</name>
    <name type="common">Red alga</name>
    <name type="synonym">Porphyridium cruentum</name>
    <dbReference type="NCBI Taxonomy" id="35688"/>
    <lineage>
        <taxon>Eukaryota</taxon>
        <taxon>Rhodophyta</taxon>
        <taxon>Bangiophyceae</taxon>
        <taxon>Porphyridiales</taxon>
        <taxon>Porphyridiaceae</taxon>
        <taxon>Porphyridium</taxon>
    </lineage>
</organism>
<dbReference type="AlphaFoldDB" id="A0A5J4YWG2"/>
<gene>
    <name evidence="1" type="ORF">FVE85_3423</name>
</gene>
<name>A0A5J4YWG2_PORPP</name>
<reference evidence="2" key="1">
    <citation type="journal article" date="2019" name="Nat. Commun.">
        <title>Expansion of phycobilisome linker gene families in mesophilic red algae.</title>
        <authorList>
            <person name="Lee J."/>
            <person name="Kim D."/>
            <person name="Bhattacharya D."/>
            <person name="Yoon H.S."/>
        </authorList>
    </citation>
    <scope>NUCLEOTIDE SEQUENCE [LARGE SCALE GENOMIC DNA]</scope>
    <source>
        <strain evidence="2">CCMP 1328</strain>
    </source>
</reference>
<sequence length="165" mass="18247">MEYVRWNNVNLRAEKTGGTARCHVNRLAVLGPSVRESALNPGVSGVFPGAMSVAQREIEIDTSDEKLRFLVRLEGNHLPAWMMGAQVPPIVLGLLKGEMERRRREDDDHQAGLARKKGREEKMLQALRDALLKDPADADLQRTVTERLRIGNGGVSGKVGGDWPT</sequence>
<proteinExistence type="predicted"/>
<dbReference type="EMBL" id="VRMN01000004">
    <property type="protein sequence ID" value="KAA8495182.1"/>
    <property type="molecule type" value="Genomic_DNA"/>
</dbReference>